<dbReference type="InterPro" id="IPR014718">
    <property type="entry name" value="GH-type_carb-bd"/>
</dbReference>
<dbReference type="Pfam" id="PF02929">
    <property type="entry name" value="Bgal_small_N"/>
    <property type="match status" value="1"/>
</dbReference>
<evidence type="ECO:0000256" key="2">
    <source>
        <dbReference type="ARBA" id="ARBA00001913"/>
    </source>
</evidence>
<dbReference type="SUPFAM" id="SSF51445">
    <property type="entry name" value="(Trans)glycosidases"/>
    <property type="match status" value="1"/>
</dbReference>
<dbReference type="InterPro" id="IPR050347">
    <property type="entry name" value="Bact_Beta-galactosidase"/>
</dbReference>
<dbReference type="SUPFAM" id="SSF49785">
    <property type="entry name" value="Galactose-binding domain-like"/>
    <property type="match status" value="1"/>
</dbReference>
<dbReference type="InterPro" id="IPR006101">
    <property type="entry name" value="Glyco_hydro_2"/>
</dbReference>
<dbReference type="EMBL" id="JAUTAL010000001">
    <property type="protein sequence ID" value="MDQ1096874.1"/>
    <property type="molecule type" value="Genomic_DNA"/>
</dbReference>
<evidence type="ECO:0000256" key="3">
    <source>
        <dbReference type="ARBA" id="ARBA00007401"/>
    </source>
</evidence>
<comment type="subunit">
    <text evidence="4">Monomer.</text>
</comment>
<name>A0ABU0TIJ0_9FLAO</name>
<organism evidence="11 12">
    <name type="scientific">Chryseobacterium camelliae</name>
    <dbReference type="NCBI Taxonomy" id="1265445"/>
    <lineage>
        <taxon>Bacteria</taxon>
        <taxon>Pseudomonadati</taxon>
        <taxon>Bacteroidota</taxon>
        <taxon>Flavobacteriia</taxon>
        <taxon>Flavobacteriales</taxon>
        <taxon>Weeksellaceae</taxon>
        <taxon>Chryseobacterium group</taxon>
        <taxon>Chryseobacterium</taxon>
    </lineage>
</organism>
<dbReference type="SUPFAM" id="SSF49303">
    <property type="entry name" value="beta-Galactosidase/glucuronidase domain"/>
    <property type="match status" value="2"/>
</dbReference>
<dbReference type="Gene3D" id="3.20.20.80">
    <property type="entry name" value="Glycosidases"/>
    <property type="match status" value="1"/>
</dbReference>
<proteinExistence type="inferred from homology"/>
<dbReference type="RefSeq" id="WP_307453859.1">
    <property type="nucleotide sequence ID" value="NZ_JAUTAL010000001.1"/>
</dbReference>
<dbReference type="Gene3D" id="2.60.120.260">
    <property type="entry name" value="Galactose-binding domain-like"/>
    <property type="match status" value="1"/>
</dbReference>
<dbReference type="InterPro" id="IPR004199">
    <property type="entry name" value="B-gal_small/dom_5"/>
</dbReference>
<dbReference type="InterPro" id="IPR017853">
    <property type="entry name" value="GH"/>
</dbReference>
<dbReference type="InterPro" id="IPR006104">
    <property type="entry name" value="Glyco_hydro_2_N"/>
</dbReference>
<keyword evidence="12" id="KW-1185">Reference proteome</keyword>
<dbReference type="InterPro" id="IPR023232">
    <property type="entry name" value="Glyco_hydro_2_AS"/>
</dbReference>
<dbReference type="InterPro" id="IPR006102">
    <property type="entry name" value="Ig-like_GH2"/>
</dbReference>
<dbReference type="SUPFAM" id="SSF74650">
    <property type="entry name" value="Galactose mutarotase-like"/>
    <property type="match status" value="1"/>
</dbReference>
<reference evidence="11 12" key="1">
    <citation type="submission" date="2023-07" db="EMBL/GenBank/DDBJ databases">
        <title>Functional and genomic diversity of the sorghum phyllosphere microbiome.</title>
        <authorList>
            <person name="Shade A."/>
        </authorList>
    </citation>
    <scope>NUCLEOTIDE SEQUENCE [LARGE SCALE GENOMIC DNA]</scope>
    <source>
        <strain evidence="11 12">SORGH_AS_1064</strain>
    </source>
</reference>
<evidence type="ECO:0000313" key="11">
    <source>
        <dbReference type="EMBL" id="MDQ1096874.1"/>
    </source>
</evidence>
<dbReference type="PRINTS" id="PR00132">
    <property type="entry name" value="GLHYDRLASE2"/>
</dbReference>
<dbReference type="Gene3D" id="2.70.98.10">
    <property type="match status" value="1"/>
</dbReference>
<evidence type="ECO:0000313" key="12">
    <source>
        <dbReference type="Proteomes" id="UP001225072"/>
    </source>
</evidence>
<dbReference type="GO" id="GO:0004565">
    <property type="term" value="F:beta-galactosidase activity"/>
    <property type="evidence" value="ECO:0007669"/>
    <property type="project" value="UniProtKB-EC"/>
</dbReference>
<dbReference type="InterPro" id="IPR013783">
    <property type="entry name" value="Ig-like_fold"/>
</dbReference>
<evidence type="ECO:0000256" key="9">
    <source>
        <dbReference type="ARBA" id="ARBA00032230"/>
    </source>
</evidence>
<dbReference type="Proteomes" id="UP001225072">
    <property type="component" value="Unassembled WGS sequence"/>
</dbReference>
<evidence type="ECO:0000256" key="1">
    <source>
        <dbReference type="ARBA" id="ARBA00001412"/>
    </source>
</evidence>
<dbReference type="Pfam" id="PF16353">
    <property type="entry name" value="LacZ_4"/>
    <property type="match status" value="1"/>
</dbReference>
<protein>
    <recommendedName>
        <fullName evidence="5">beta-galactosidase</fullName>
        <ecNumber evidence="5">3.2.1.23</ecNumber>
    </recommendedName>
    <alternativeName>
        <fullName evidence="9">Lactase</fullName>
    </alternativeName>
</protein>
<comment type="similarity">
    <text evidence="3">Belongs to the glycosyl hydrolase 2 family.</text>
</comment>
<dbReference type="EC" id="3.2.1.23" evidence="5"/>
<comment type="catalytic activity">
    <reaction evidence="1">
        <text>Hydrolysis of terminal non-reducing beta-D-galactose residues in beta-D-galactosides.</text>
        <dbReference type="EC" id="3.2.1.23"/>
    </reaction>
</comment>
<feature type="domain" description="Beta galactosidase small chain/" evidence="10">
    <location>
        <begin position="736"/>
        <end position="1008"/>
    </location>
</feature>
<dbReference type="SMART" id="SM01038">
    <property type="entry name" value="Bgal_small_N"/>
    <property type="match status" value="1"/>
</dbReference>
<keyword evidence="8 11" id="KW-0326">Glycosidase</keyword>
<dbReference type="Pfam" id="PF02836">
    <property type="entry name" value="Glyco_hydro_2_C"/>
    <property type="match status" value="1"/>
</dbReference>
<evidence type="ECO:0000256" key="4">
    <source>
        <dbReference type="ARBA" id="ARBA00011245"/>
    </source>
</evidence>
<dbReference type="InterPro" id="IPR011013">
    <property type="entry name" value="Gal_mutarotase_sf_dom"/>
</dbReference>
<dbReference type="InterPro" id="IPR006103">
    <property type="entry name" value="Glyco_hydro_2_cat"/>
</dbReference>
<dbReference type="PANTHER" id="PTHR46323:SF2">
    <property type="entry name" value="BETA-GALACTOSIDASE"/>
    <property type="match status" value="1"/>
</dbReference>
<evidence type="ECO:0000256" key="6">
    <source>
        <dbReference type="ARBA" id="ARBA00022801"/>
    </source>
</evidence>
<dbReference type="InterPro" id="IPR036156">
    <property type="entry name" value="Beta-gal/glucu_dom_sf"/>
</dbReference>
<dbReference type="PROSITE" id="PS00608">
    <property type="entry name" value="GLYCOSYL_HYDROL_F2_2"/>
    <property type="match status" value="1"/>
</dbReference>
<dbReference type="PANTHER" id="PTHR46323">
    <property type="entry name" value="BETA-GALACTOSIDASE"/>
    <property type="match status" value="1"/>
</dbReference>
<comment type="caution">
    <text evidence="11">The sequence shown here is derived from an EMBL/GenBank/DDBJ whole genome shotgun (WGS) entry which is preliminary data.</text>
</comment>
<keyword evidence="6 11" id="KW-0378">Hydrolase</keyword>
<evidence type="ECO:0000256" key="7">
    <source>
        <dbReference type="ARBA" id="ARBA00022837"/>
    </source>
</evidence>
<accession>A0ABU0TIJ0</accession>
<dbReference type="InterPro" id="IPR008979">
    <property type="entry name" value="Galactose-bd-like_sf"/>
</dbReference>
<evidence type="ECO:0000259" key="10">
    <source>
        <dbReference type="SMART" id="SM01038"/>
    </source>
</evidence>
<dbReference type="InterPro" id="IPR032312">
    <property type="entry name" value="LacZ_4"/>
</dbReference>
<sequence length="1010" mass="115877">MAFSQSNDWENPSYIGKGKEKPHTGFVLFDHAASALKRDYTASANYKTLNGNWDFQFHPDYRQADFDFSKPVPGQWKNIRVPSNWELQGFGIPIYTNIPYPFPKNPPFVGNDNPVGIYRKSFDKPFGDGQTILYFGSISGCAFVWLNGQKIGMTKNAKTPAEFNITRYLKEKGNELVVKVFRWSDGSYLEDQDFWRLSGIERDVYLYRLPDVSVWDYFLRADLDSTLKDGLFSADIDVRKFRNANNGEALLELQLLDPNGQKVFSGKKNIILKNDSMQTIRFAARIRKPEQWSAEFPNLYTVLLSLKTGDSETYIAEKTGFRKVEIKGGQLRVNGIAIRVHGVNRHEHDPETGHYTSKELMLKDILLMKSFNINAVRLSHYPNDPEFYKLCDQYGLYLVDEANIESHGMGDANSPGLDTLHHPAYLPEWENAHLDRTERMIKRDKNHPSIILWSLGNECSNGPVFKKTYRMVKAYDPGRPVMFEQAHENWNTDVIAPMYPSFESMKQFAQRKDQQRPYIMCEYSHAMGNSNGNFGDYFRVIRSSPYMQGGFIWDWVDQGLKTKDLNGQVFYAYGGDLGSFLYYNDENGVADGILSSDRTPDPGAYEVRKVYQYLDFSPKNIRSGIFEVTNNYNFAGTENFDFLWEIVGNGKVVKTGTFSLKLRPGQSGTVKVDYPEISADQEYFINFKAVTKHRWCILPEGTALAWEQMKVSGDFFTRKTEAPGALSITESPREISFSSGNTHGVFNKEKGRFTQYSNGSVTLNELPVPHFWRAPTDNDFGNKMPEKLGFWRNAHHELKLEKVSVFPKGPEGLKITCDYSLGNAAYQIRYTIRNNADIAMTFSIQLQTELPEMPRFGSRMVLPGNFHHLTYYGQGPYENYQDRNEASFVGIYSDTTENQYYKGYIRPQESGNRTGVRWLELLDDDGHGIAVAGLQELNFTAIHHSTEDLDPGYTKKQQHPTDLPPRKNIYLNIDLKQRGVGGDDSWRSLPHPQYLLNDQHYEFSYIFRLK</sequence>
<gene>
    <name evidence="11" type="ORF">QE404_002021</name>
</gene>
<evidence type="ECO:0000256" key="8">
    <source>
        <dbReference type="ARBA" id="ARBA00023295"/>
    </source>
</evidence>
<dbReference type="Pfam" id="PF00703">
    <property type="entry name" value="Glyco_hydro_2"/>
    <property type="match status" value="1"/>
</dbReference>
<keyword evidence="7" id="KW-0106">Calcium</keyword>
<evidence type="ECO:0000256" key="5">
    <source>
        <dbReference type="ARBA" id="ARBA00012756"/>
    </source>
</evidence>
<comment type="cofactor">
    <cofactor evidence="2">
        <name>Ca(2+)</name>
        <dbReference type="ChEBI" id="CHEBI:29108"/>
    </cofactor>
</comment>
<dbReference type="Gene3D" id="2.60.40.10">
    <property type="entry name" value="Immunoglobulins"/>
    <property type="match status" value="2"/>
</dbReference>
<dbReference type="Pfam" id="PF02837">
    <property type="entry name" value="Glyco_hydro_2_N"/>
    <property type="match status" value="1"/>
</dbReference>